<dbReference type="PRINTS" id="PR00463">
    <property type="entry name" value="EP450I"/>
</dbReference>
<feature type="binding site" description="axial binding residue" evidence="8">
    <location>
        <position position="535"/>
    </location>
    <ligand>
        <name>heme</name>
        <dbReference type="ChEBI" id="CHEBI:30413"/>
    </ligand>
    <ligandPart>
        <name>Fe</name>
        <dbReference type="ChEBI" id="CHEBI:18248"/>
    </ligandPart>
</feature>
<dbReference type="InterPro" id="IPR001128">
    <property type="entry name" value="Cyt_P450"/>
</dbReference>
<accession>A0AAD7U4H9</accession>
<keyword evidence="10" id="KW-0812">Transmembrane</keyword>
<dbReference type="InterPro" id="IPR017972">
    <property type="entry name" value="Cyt_P450_CS"/>
</dbReference>
<dbReference type="SMART" id="SM00751">
    <property type="entry name" value="BSD"/>
    <property type="match status" value="1"/>
</dbReference>
<evidence type="ECO:0000256" key="5">
    <source>
        <dbReference type="ARBA" id="ARBA00023002"/>
    </source>
</evidence>
<dbReference type="Pfam" id="PF08567">
    <property type="entry name" value="PH_TFIIH"/>
    <property type="match status" value="1"/>
</dbReference>
<proteinExistence type="inferred from homology"/>
<name>A0AAD7U4H9_9APHY</name>
<keyword evidence="13" id="KW-1185">Reference proteome</keyword>
<feature type="compositionally biased region" description="Polar residues" evidence="9">
    <location>
        <begin position="743"/>
        <end position="753"/>
    </location>
</feature>
<evidence type="ECO:0000256" key="1">
    <source>
        <dbReference type="ARBA" id="ARBA00001971"/>
    </source>
</evidence>
<protein>
    <recommendedName>
        <fullName evidence="11">BSD domain-containing protein</fullName>
    </recommendedName>
</protein>
<gene>
    <name evidence="12" type="ORF">ONZ51_g1069</name>
</gene>
<dbReference type="Pfam" id="PF03909">
    <property type="entry name" value="BSD"/>
    <property type="match status" value="1"/>
</dbReference>
<reference evidence="12" key="1">
    <citation type="submission" date="2022-11" db="EMBL/GenBank/DDBJ databases">
        <title>Genome Sequence of Cubamyces cubensis.</title>
        <authorList>
            <person name="Buettner E."/>
        </authorList>
    </citation>
    <scope>NUCLEOTIDE SEQUENCE</scope>
    <source>
        <strain evidence="12">MPL-01</strain>
    </source>
</reference>
<evidence type="ECO:0000256" key="6">
    <source>
        <dbReference type="ARBA" id="ARBA00023004"/>
    </source>
</evidence>
<dbReference type="Gene3D" id="6.10.140.1200">
    <property type="match status" value="1"/>
</dbReference>
<dbReference type="EMBL" id="JAPEVG010000014">
    <property type="protein sequence ID" value="KAJ8496521.1"/>
    <property type="molecule type" value="Genomic_DNA"/>
</dbReference>
<evidence type="ECO:0000256" key="7">
    <source>
        <dbReference type="ARBA" id="ARBA00023033"/>
    </source>
</evidence>
<dbReference type="Gene3D" id="2.30.29.30">
    <property type="entry name" value="Pleckstrin-homology domain (PH domain)/Phosphotyrosine-binding domain (PTB)"/>
    <property type="match status" value="1"/>
</dbReference>
<dbReference type="SUPFAM" id="SSF140383">
    <property type="entry name" value="BSD domain-like"/>
    <property type="match status" value="2"/>
</dbReference>
<dbReference type="Proteomes" id="UP001215151">
    <property type="component" value="Unassembled WGS sequence"/>
</dbReference>
<evidence type="ECO:0000256" key="8">
    <source>
        <dbReference type="PIRSR" id="PIRSR602401-1"/>
    </source>
</evidence>
<dbReference type="AlphaFoldDB" id="A0AAD7U4H9"/>
<keyword evidence="10" id="KW-0472">Membrane</keyword>
<dbReference type="InterPro" id="IPR047146">
    <property type="entry name" value="Cyt_P450_E_CYP52_fungi"/>
</dbReference>
<dbReference type="InterPro" id="IPR011993">
    <property type="entry name" value="PH-like_dom_sf"/>
</dbReference>
<comment type="similarity">
    <text evidence="2">Belongs to the cytochrome P450 family.</text>
</comment>
<dbReference type="InterPro" id="IPR002401">
    <property type="entry name" value="Cyt_P450_E_grp-I"/>
</dbReference>
<feature type="domain" description="BSD" evidence="11">
    <location>
        <begin position="838"/>
        <end position="890"/>
    </location>
</feature>
<evidence type="ECO:0000256" key="2">
    <source>
        <dbReference type="ARBA" id="ARBA00010617"/>
    </source>
</evidence>
<dbReference type="PANTHER" id="PTHR24287">
    <property type="entry name" value="P450, PUTATIVE (EUROFUNG)-RELATED"/>
    <property type="match status" value="1"/>
</dbReference>
<keyword evidence="7" id="KW-0503">Monooxygenase</keyword>
<keyword evidence="3 8" id="KW-0349">Heme</keyword>
<keyword evidence="10" id="KW-1133">Transmembrane helix</keyword>
<evidence type="ECO:0000256" key="4">
    <source>
        <dbReference type="ARBA" id="ARBA00022723"/>
    </source>
</evidence>
<dbReference type="InterPro" id="IPR005607">
    <property type="entry name" value="BSD_dom"/>
</dbReference>
<sequence>MSGTTNIVKSPDSDASSMLTIPPGPRFLLQHLHYIAIPPGPVPIWAALFLAIVSFPAFFFGNLTLEEFRWRRAAAAHGATLPRIARKSDMKTTGEAEDRFPRQYLPHDMVDVPYLTRGVPSGDFLFRLCEKYGNTLLLEIFFVKRFFTTEPEYIKAVLATDFNSFEKGDGFRSQMKSLLGVGVFNADGDLWKFHRSMARPFFSKDRISHFDIFDRSGLSLFAAHALDALQQMKSRLQEGYAVDWQDLVSRFTLDSATEFLFGKDVRSLATGLPYPPTSEIARRQTTKPDADEFASTFLEAQIASSKRGRFQQAWGLREFWQDRVQAKKAAIDKFINPILVDALRKKAEKGPESDTKVSEDDTLLSQLLKVTDDYNIIHDETLNILLAGRDTTACTLTFAVYRLAEHPDVLQRLREEILSVVGPTRRPTYDDIRNMKYLRAVINETLRLYPPVPVNIRCAVKDTVLQPKTPGEKPIFLPNGMRVIYSVFMMHRRKDLWGPDALKFDPDRFLDERVQKYLTPNPFIFLPFNAGPRICLGQQFAYNEASFMLVRLLQQFSAITFVPEVAPESVPPPGYADSPGSDGSDRVWIGTHLTIRARERDACAMPSIVCSAQASYKKLPGLLELTDTHLQWTKAGDKAPSVKVAHSEAASLSRSKVGAAQVRLKVGLVSDEAGHNFTFTSPQAVALAEREKFEAELTNIIARNRAAAPQQPPGPTVAAATPAPSTPVTPRPPHVGTPARPTPQLSRAPTSRAASVASESRGPGTPVNDPVHDFRLRKKVLLSNPELAQLHRELVMGGHISENEFWEGREHLLLAQAAAESQKRGKPGQLVDPRPQSVDGEVKIVITPQLVHDIFEEFPIVAKAYNDNVPSKLSEAEFWSRYFQSKLFNSHRASIRSSAAQHVVKDDPIFDKYLEKEDDDLEPRRLREERVDTFIDLGATSVDHEETGNEKDITMQAGKQRAVLPLIRKFNEHSTRLLDTALGGPAAKRRRTDSGDERLAQLDLEDLHDNQSSAGILLDMQDRQRYFDGRAASTADGGDAGPRVDFREALRQARSSTQGWSANLSQLRIDKKAGDGALVSMTQNVATRLDVKSRKHDIPESLFRQMTTCQTAANEFLRQFWLAIYPPPTESQTLAAATPAQKAAKAAKMIGYLGKTHEKVEALVRAAHQEGVDPARVKVAMKPVLDAVDKALEYWRTKNAKGPR</sequence>
<evidence type="ECO:0000313" key="12">
    <source>
        <dbReference type="EMBL" id="KAJ8496521.1"/>
    </source>
</evidence>
<keyword evidence="5" id="KW-0560">Oxidoreductase</keyword>
<evidence type="ECO:0000259" key="11">
    <source>
        <dbReference type="PROSITE" id="PS50858"/>
    </source>
</evidence>
<evidence type="ECO:0000256" key="9">
    <source>
        <dbReference type="SAM" id="MobiDB-lite"/>
    </source>
</evidence>
<dbReference type="InterPro" id="IPR013876">
    <property type="entry name" value="TFIIH_BTF_p62_N"/>
</dbReference>
<dbReference type="CDD" id="cd13229">
    <property type="entry name" value="PH_TFIIH"/>
    <property type="match status" value="1"/>
</dbReference>
<dbReference type="PROSITE" id="PS00086">
    <property type="entry name" value="CYTOCHROME_P450"/>
    <property type="match status" value="1"/>
</dbReference>
<comment type="cofactor">
    <cofactor evidence="1 8">
        <name>heme</name>
        <dbReference type="ChEBI" id="CHEBI:30413"/>
    </cofactor>
</comment>
<organism evidence="12 13">
    <name type="scientific">Trametes cubensis</name>
    <dbReference type="NCBI Taxonomy" id="1111947"/>
    <lineage>
        <taxon>Eukaryota</taxon>
        <taxon>Fungi</taxon>
        <taxon>Dikarya</taxon>
        <taxon>Basidiomycota</taxon>
        <taxon>Agaricomycotina</taxon>
        <taxon>Agaricomycetes</taxon>
        <taxon>Polyporales</taxon>
        <taxon>Polyporaceae</taxon>
        <taxon>Trametes</taxon>
    </lineage>
</organism>
<dbReference type="Pfam" id="PF00067">
    <property type="entry name" value="p450"/>
    <property type="match status" value="1"/>
</dbReference>
<dbReference type="CDD" id="cd11063">
    <property type="entry name" value="CYP52"/>
    <property type="match status" value="1"/>
</dbReference>
<dbReference type="InterPro" id="IPR035925">
    <property type="entry name" value="BSD_dom_sf"/>
</dbReference>
<dbReference type="PRINTS" id="PR00385">
    <property type="entry name" value="P450"/>
</dbReference>
<comment type="caution">
    <text evidence="12">The sequence shown here is derived from an EMBL/GenBank/DDBJ whole genome shotgun (WGS) entry which is preliminary data.</text>
</comment>
<dbReference type="Gene3D" id="1.10.630.10">
    <property type="entry name" value="Cytochrome P450"/>
    <property type="match status" value="1"/>
</dbReference>
<dbReference type="SUPFAM" id="SSF48264">
    <property type="entry name" value="Cytochrome P450"/>
    <property type="match status" value="1"/>
</dbReference>
<evidence type="ECO:0000256" key="10">
    <source>
        <dbReference type="SAM" id="Phobius"/>
    </source>
</evidence>
<evidence type="ECO:0000313" key="13">
    <source>
        <dbReference type="Proteomes" id="UP001215151"/>
    </source>
</evidence>
<dbReference type="PROSITE" id="PS50858">
    <property type="entry name" value="BSD"/>
    <property type="match status" value="1"/>
</dbReference>
<feature type="compositionally biased region" description="Pro residues" evidence="9">
    <location>
        <begin position="724"/>
        <end position="735"/>
    </location>
</feature>
<keyword evidence="4 8" id="KW-0479">Metal-binding</keyword>
<dbReference type="GO" id="GO:0020037">
    <property type="term" value="F:heme binding"/>
    <property type="evidence" value="ECO:0007669"/>
    <property type="project" value="InterPro"/>
</dbReference>
<feature type="region of interest" description="Disordered" evidence="9">
    <location>
        <begin position="706"/>
        <end position="771"/>
    </location>
</feature>
<dbReference type="GO" id="GO:0004497">
    <property type="term" value="F:monooxygenase activity"/>
    <property type="evidence" value="ECO:0007669"/>
    <property type="project" value="UniProtKB-KW"/>
</dbReference>
<dbReference type="GO" id="GO:0005506">
    <property type="term" value="F:iron ion binding"/>
    <property type="evidence" value="ECO:0007669"/>
    <property type="project" value="InterPro"/>
</dbReference>
<feature type="transmembrane region" description="Helical" evidence="10">
    <location>
        <begin position="44"/>
        <end position="65"/>
    </location>
</feature>
<dbReference type="GO" id="GO:0016705">
    <property type="term" value="F:oxidoreductase activity, acting on paired donors, with incorporation or reduction of molecular oxygen"/>
    <property type="evidence" value="ECO:0007669"/>
    <property type="project" value="InterPro"/>
</dbReference>
<keyword evidence="6 8" id="KW-0408">Iron</keyword>
<dbReference type="SUPFAM" id="SSF50729">
    <property type="entry name" value="PH domain-like"/>
    <property type="match status" value="1"/>
</dbReference>
<evidence type="ECO:0000256" key="3">
    <source>
        <dbReference type="ARBA" id="ARBA00022617"/>
    </source>
</evidence>
<dbReference type="PANTHER" id="PTHR24287:SF1">
    <property type="entry name" value="P450, PUTATIVE (EUROFUNG)-RELATED"/>
    <property type="match status" value="1"/>
</dbReference>
<dbReference type="InterPro" id="IPR036396">
    <property type="entry name" value="Cyt_P450_sf"/>
</dbReference>